<proteinExistence type="predicted"/>
<reference evidence="3 4" key="2">
    <citation type="submission" date="2013-12" db="EMBL/GenBank/DDBJ databases">
        <authorList>
            <person name="Yu Y."/>
            <person name="Lee S."/>
            <person name="de Baynast K."/>
            <person name="Wissotski M."/>
            <person name="Liu L."/>
            <person name="Talag J."/>
            <person name="Goicoechea J."/>
            <person name="Angelova A."/>
            <person name="Jetty R."/>
            <person name="Kudrna D."/>
            <person name="Golser W."/>
            <person name="Rivera L."/>
            <person name="Zhang J."/>
            <person name="Wing R."/>
        </authorList>
    </citation>
    <scope>NUCLEOTIDE SEQUENCE</scope>
</reference>
<dbReference type="HOGENOM" id="CLU_029393_1_1_1"/>
<dbReference type="EnsemblPlants" id="LPERR12G04550.1">
    <property type="protein sequence ID" value="LPERR12G04550.1"/>
    <property type="gene ID" value="LPERR12G04550"/>
</dbReference>
<dbReference type="EnsemblPlants" id="LPERR12G04550.2">
    <property type="protein sequence ID" value="LPERR12G04550.2"/>
    <property type="gene ID" value="LPERR12G04550"/>
</dbReference>
<feature type="domain" description="Dehydrogenase E1 component" evidence="2">
    <location>
        <begin position="148"/>
        <end position="198"/>
    </location>
</feature>
<dbReference type="Gramene" id="LPERR12G04550.1">
    <property type="protein sequence ID" value="LPERR12G04550.1"/>
    <property type="gene ID" value="LPERR12G04550"/>
</dbReference>
<dbReference type="CDD" id="cd02000">
    <property type="entry name" value="TPP_E1_PDC_ADC_BCADC"/>
    <property type="match status" value="1"/>
</dbReference>
<dbReference type="PANTHER" id="PTHR43380">
    <property type="entry name" value="2-OXOISOVALERATE DEHYDROGENASE SUBUNIT ALPHA, MITOCHONDRIAL"/>
    <property type="match status" value="1"/>
</dbReference>
<feature type="domain" description="Dehydrogenase E1 component" evidence="2">
    <location>
        <begin position="202"/>
        <end position="363"/>
    </location>
</feature>
<dbReference type="PANTHER" id="PTHR43380:SF1">
    <property type="entry name" value="2-OXOISOVALERATE DEHYDROGENASE SUBUNIT ALPHA, MITOCHONDRIAL"/>
    <property type="match status" value="1"/>
</dbReference>
<dbReference type="Pfam" id="PF00676">
    <property type="entry name" value="E1_dh"/>
    <property type="match status" value="2"/>
</dbReference>
<evidence type="ECO:0000259" key="2">
    <source>
        <dbReference type="Pfam" id="PF00676"/>
    </source>
</evidence>
<dbReference type="SUPFAM" id="SSF52518">
    <property type="entry name" value="Thiamin diphosphate-binding fold (THDP-binding)"/>
    <property type="match status" value="1"/>
</dbReference>
<reference evidence="3 4" key="1">
    <citation type="submission" date="2012-08" db="EMBL/GenBank/DDBJ databases">
        <title>Oryza genome evolution.</title>
        <authorList>
            <person name="Wing R.A."/>
        </authorList>
    </citation>
    <scope>NUCLEOTIDE SEQUENCE</scope>
</reference>
<dbReference type="STRING" id="77586.A0A0D9XXI5"/>
<dbReference type="eggNOG" id="KOG1182">
    <property type="taxonomic scope" value="Eukaryota"/>
</dbReference>
<organism evidence="3 4">
    <name type="scientific">Leersia perrieri</name>
    <dbReference type="NCBI Taxonomy" id="77586"/>
    <lineage>
        <taxon>Eukaryota</taxon>
        <taxon>Viridiplantae</taxon>
        <taxon>Streptophyta</taxon>
        <taxon>Embryophyta</taxon>
        <taxon>Tracheophyta</taxon>
        <taxon>Spermatophyta</taxon>
        <taxon>Magnoliopsida</taxon>
        <taxon>Liliopsida</taxon>
        <taxon>Poales</taxon>
        <taxon>Poaceae</taxon>
        <taxon>BOP clade</taxon>
        <taxon>Oryzoideae</taxon>
        <taxon>Oryzeae</taxon>
        <taxon>Oryzinae</taxon>
        <taxon>Leersia</taxon>
    </lineage>
</organism>
<dbReference type="InterPro" id="IPR001017">
    <property type="entry name" value="DH_E1"/>
</dbReference>
<dbReference type="Gramene" id="LPERR12G04550.2">
    <property type="protein sequence ID" value="LPERR12G04550.2"/>
    <property type="gene ID" value="LPERR12G04550"/>
</dbReference>
<dbReference type="Gene3D" id="3.40.50.970">
    <property type="match status" value="2"/>
</dbReference>
<dbReference type="InterPro" id="IPR029061">
    <property type="entry name" value="THDP-binding"/>
</dbReference>
<protein>
    <recommendedName>
        <fullName evidence="2">Dehydrogenase E1 component domain-containing protein</fullName>
    </recommendedName>
</protein>
<sequence>MAAPWLARASSQLARRAARRLLSSPAAAPSQHRLCPPGPWLLSSVPPPAGDRRGFCSVRRFTGESSAAAVAVADEEAPENGLVAGGGDQQAIDFPGGKVSFVAEMNFLPESQRERINCYRVLDDDGRTISGSIFQEVSKELAIKMYSEMVTLQVMDTIFFEAQRQGRISFYLTSHGEEAINIASAAALTIDDIVLPQMKNVQGDFHAALNFAAVMEAPVIFFCRNNGWAISTPTNEQFRSDGAVIRGQAYGMRSIRVDGNDALAVYSAVHTAREMAIKEGRPILVEALTYRVSHHSTSDDSTKYRPVDEIEHWRTVRDPVSRYRKWVQGNGWWCDADESELRNNVRQELLKAIQVAERMPKPPLSELFTDVYDEVPSNLREQERLLRDTIKKHPADYPADVHI</sequence>
<evidence type="ECO:0000313" key="4">
    <source>
        <dbReference type="Proteomes" id="UP000032180"/>
    </source>
</evidence>
<keyword evidence="4" id="KW-1185">Reference proteome</keyword>
<keyword evidence="1" id="KW-0560">Oxidoreductase</keyword>
<dbReference type="GO" id="GO:0016624">
    <property type="term" value="F:oxidoreductase activity, acting on the aldehyde or oxo group of donors, disulfide as acceptor"/>
    <property type="evidence" value="ECO:0007669"/>
    <property type="project" value="InterPro"/>
</dbReference>
<name>A0A0D9XXI5_9ORYZ</name>
<evidence type="ECO:0000256" key="1">
    <source>
        <dbReference type="ARBA" id="ARBA00023002"/>
    </source>
</evidence>
<dbReference type="InterPro" id="IPR050771">
    <property type="entry name" value="Alpha-ketoacid_DH_E1_comp"/>
</dbReference>
<dbReference type="GO" id="GO:0009083">
    <property type="term" value="P:branched-chain amino acid catabolic process"/>
    <property type="evidence" value="ECO:0007669"/>
    <property type="project" value="TreeGrafter"/>
</dbReference>
<reference evidence="3" key="3">
    <citation type="submission" date="2015-04" db="UniProtKB">
        <authorList>
            <consortium name="EnsemblPlants"/>
        </authorList>
    </citation>
    <scope>IDENTIFICATION</scope>
</reference>
<accession>A0A0D9XXI5</accession>
<dbReference type="AlphaFoldDB" id="A0A0D9XXI5"/>
<evidence type="ECO:0000313" key="3">
    <source>
        <dbReference type="EnsemblPlants" id="LPERR12G04550.2"/>
    </source>
</evidence>
<dbReference type="Proteomes" id="UP000032180">
    <property type="component" value="Chromosome 12"/>
</dbReference>